<comment type="caution">
    <text evidence="2">The sequence shown here is derived from an EMBL/GenBank/DDBJ whole genome shotgun (WGS) entry which is preliminary data.</text>
</comment>
<gene>
    <name evidence="2" type="ORF">HYH03_001284</name>
</gene>
<evidence type="ECO:0000256" key="1">
    <source>
        <dbReference type="SAM" id="MobiDB-lite"/>
    </source>
</evidence>
<organism evidence="2 3">
    <name type="scientific">Edaphochlamys debaryana</name>
    <dbReference type="NCBI Taxonomy" id="47281"/>
    <lineage>
        <taxon>Eukaryota</taxon>
        <taxon>Viridiplantae</taxon>
        <taxon>Chlorophyta</taxon>
        <taxon>core chlorophytes</taxon>
        <taxon>Chlorophyceae</taxon>
        <taxon>CS clade</taxon>
        <taxon>Chlamydomonadales</taxon>
        <taxon>Chlamydomonadales incertae sedis</taxon>
        <taxon>Edaphochlamys</taxon>
    </lineage>
</organism>
<name>A0A835YCN3_9CHLO</name>
<reference evidence="2" key="1">
    <citation type="journal article" date="2020" name="bioRxiv">
        <title>Comparative genomics of Chlamydomonas.</title>
        <authorList>
            <person name="Craig R.J."/>
            <person name="Hasan A.R."/>
            <person name="Ness R.W."/>
            <person name="Keightley P.D."/>
        </authorList>
    </citation>
    <scope>NUCLEOTIDE SEQUENCE</scope>
    <source>
        <strain evidence="2">CCAP 11/70</strain>
    </source>
</reference>
<feature type="compositionally biased region" description="Low complexity" evidence="1">
    <location>
        <begin position="718"/>
        <end position="755"/>
    </location>
</feature>
<feature type="region of interest" description="Disordered" evidence="1">
    <location>
        <begin position="134"/>
        <end position="248"/>
    </location>
</feature>
<feature type="compositionally biased region" description="Basic and acidic residues" evidence="1">
    <location>
        <begin position="134"/>
        <end position="148"/>
    </location>
</feature>
<dbReference type="AlphaFoldDB" id="A0A835YCN3"/>
<sequence length="755" mass="77476">MAAGSGVQFLQSNVEDGQKVLGGYKAQNTEVIRKMLRDQQREQRELHANPLFKEFRAPGSVRNRKFGKGYAVVEESGGALPFDPKSIEYEGQARMFDLIKSTAVKDEKARMGVWAAFGAPYVPLGEPKELEKTLPELNRDKMGSRDGPRGGPPRRKGSNTAAAAGGGPGQRGGPGGPGPGRGGGPGGERTRRGNDRPASVGSQGYRSDSDSGIGMPTMYGSGPDGSQGPDAHTSPAEAAIRAATREAEDTLNRQKAVMRFTLADRTEAVFPAAVLRNANGRSSKAKAAAGAFVNRAEAEAEMADPNRAYGQPPLPRKHLAPMVGRRPAVPVGGVDEGGDPSAFFLTQQGQQGQAGAQAAQDEERRNMSLEAGGLASSSSPYEGGSMPGNSLFGPAGGAGGGAGEFVPLTEAVVPLRGDEGNPVYKWHNDFVAIRHAGRQQLQQQLYARANGRANVRTDATAAAGMSTTLFGVLNLTQGRLPTYASGGKVVSPYARLDAYQQAQEAARRNTKQKAVQALDPTEIRILQRFYDQLCALVEAQRMSDPLCLMVVSKVKALLEAGVYLHKPMLVAVVEHVAAFARGAGMIRYNQYLLAVLTFITKCVGLDVADLEDVVEQFGVALVVYGTPVVPSRVTSDIVASLGAAEEDLAAAVGAGAGAPPAAAAAAAAGGKAAVSRMASKPGGSKGGAASASSAGAAAPAALPAIGSVAGPAVGGAEEGAAASPSTQGAGIVEAAPGPAEAATAAAPAEAANVEE</sequence>
<keyword evidence="3" id="KW-1185">Reference proteome</keyword>
<evidence type="ECO:0000313" key="2">
    <source>
        <dbReference type="EMBL" id="KAG2500507.1"/>
    </source>
</evidence>
<protein>
    <submittedName>
        <fullName evidence="2">Uncharacterized protein</fullName>
    </submittedName>
</protein>
<dbReference type="EMBL" id="JAEHOE010000003">
    <property type="protein sequence ID" value="KAG2500507.1"/>
    <property type="molecule type" value="Genomic_DNA"/>
</dbReference>
<accession>A0A835YCN3</accession>
<proteinExistence type="predicted"/>
<feature type="compositionally biased region" description="Gly residues" evidence="1">
    <location>
        <begin position="164"/>
        <end position="187"/>
    </location>
</feature>
<dbReference type="Proteomes" id="UP000612055">
    <property type="component" value="Unassembled WGS sequence"/>
</dbReference>
<feature type="region of interest" description="Disordered" evidence="1">
    <location>
        <begin position="371"/>
        <end position="395"/>
    </location>
</feature>
<feature type="region of interest" description="Disordered" evidence="1">
    <location>
        <begin position="713"/>
        <end position="755"/>
    </location>
</feature>
<evidence type="ECO:0000313" key="3">
    <source>
        <dbReference type="Proteomes" id="UP000612055"/>
    </source>
</evidence>
<dbReference type="OrthoDB" id="534958at2759"/>